<proteinExistence type="predicted"/>
<evidence type="ECO:0000313" key="2">
    <source>
        <dbReference type="EMBL" id="ACM20145.1"/>
    </source>
</evidence>
<name>B9M6T5_GEODF</name>
<evidence type="ECO:0000313" key="3">
    <source>
        <dbReference type="Proteomes" id="UP000007721"/>
    </source>
</evidence>
<dbReference type="AlphaFoldDB" id="B9M6T5"/>
<protein>
    <submittedName>
        <fullName evidence="2">Uncharacterized protein</fullName>
    </submittedName>
</protein>
<feature type="signal peptide" evidence="1">
    <location>
        <begin position="1"/>
        <end position="26"/>
    </location>
</feature>
<dbReference type="KEGG" id="geo:Geob_1787"/>
<dbReference type="OrthoDB" id="5786382at2"/>
<dbReference type="EMBL" id="CP001390">
    <property type="protein sequence ID" value="ACM20145.1"/>
    <property type="molecule type" value="Genomic_DNA"/>
</dbReference>
<organism evidence="2 3">
    <name type="scientific">Geotalea daltonii (strain DSM 22248 / JCM 15807 / FRC-32)</name>
    <name type="common">Geobacter daltonii</name>
    <dbReference type="NCBI Taxonomy" id="316067"/>
    <lineage>
        <taxon>Bacteria</taxon>
        <taxon>Pseudomonadati</taxon>
        <taxon>Thermodesulfobacteriota</taxon>
        <taxon>Desulfuromonadia</taxon>
        <taxon>Geobacterales</taxon>
        <taxon>Geobacteraceae</taxon>
        <taxon>Geotalea</taxon>
    </lineage>
</organism>
<dbReference type="Proteomes" id="UP000007721">
    <property type="component" value="Chromosome"/>
</dbReference>
<gene>
    <name evidence="2" type="ordered locus">Geob_1787</name>
</gene>
<reference evidence="2 3" key="1">
    <citation type="submission" date="2009-01" db="EMBL/GenBank/DDBJ databases">
        <title>Complete sequence of Geobacter sp. FRC-32.</title>
        <authorList>
            <consortium name="US DOE Joint Genome Institute"/>
            <person name="Lucas S."/>
            <person name="Copeland A."/>
            <person name="Lapidus A."/>
            <person name="Glavina del Rio T."/>
            <person name="Dalin E."/>
            <person name="Tice H."/>
            <person name="Bruce D."/>
            <person name="Goodwin L."/>
            <person name="Pitluck S."/>
            <person name="Saunders E."/>
            <person name="Brettin T."/>
            <person name="Detter J.C."/>
            <person name="Han C."/>
            <person name="Larimer F."/>
            <person name="Land M."/>
            <person name="Hauser L."/>
            <person name="Kyrpides N."/>
            <person name="Ovchinnikova G."/>
            <person name="Kostka J."/>
            <person name="Richardson P."/>
        </authorList>
    </citation>
    <scope>NUCLEOTIDE SEQUENCE [LARGE SCALE GENOMIC DNA]</scope>
    <source>
        <strain evidence="3">DSM 22248 / JCM 15807 / FRC-32</strain>
    </source>
</reference>
<keyword evidence="1" id="KW-0732">Signal</keyword>
<sequence>MRRSTKALFALLALSAATISAQGASANGIGPGSAGEMVTTADLELGQSLTNENLDDLTGRQNMNVDQLDMQLNTATQLGEADGNLINDSNLTTGANGISGNAFAQASGLVTVIQNSGNQVLIQNDLIMNLTVK</sequence>
<dbReference type="HOGENOM" id="CLU_157939_0_0_7"/>
<accession>B9M6T5</accession>
<dbReference type="STRING" id="316067.Geob_1787"/>
<dbReference type="RefSeq" id="WP_012646874.1">
    <property type="nucleotide sequence ID" value="NC_011979.1"/>
</dbReference>
<feature type="chain" id="PRO_5002886711" evidence="1">
    <location>
        <begin position="27"/>
        <end position="133"/>
    </location>
</feature>
<evidence type="ECO:0000256" key="1">
    <source>
        <dbReference type="SAM" id="SignalP"/>
    </source>
</evidence>
<keyword evidence="3" id="KW-1185">Reference proteome</keyword>